<evidence type="ECO:0000313" key="6">
    <source>
        <dbReference type="Proteomes" id="UP000214646"/>
    </source>
</evidence>
<proteinExistence type="predicted"/>
<feature type="domain" description="VWFA" evidence="3">
    <location>
        <begin position="270"/>
        <end position="452"/>
    </location>
</feature>
<dbReference type="PANTHER" id="PTHR45737:SF6">
    <property type="entry name" value="VON WILLEBRAND FACTOR A DOMAIN-CONTAINING PROTEIN 5A"/>
    <property type="match status" value="1"/>
</dbReference>
<feature type="region of interest" description="Disordered" evidence="1">
    <location>
        <begin position="592"/>
        <end position="618"/>
    </location>
</feature>
<sequence length="856" mass="92819">MRYRFLLGVLVLAAVQSAPAAGLLVPDDVKLPPLAMVNHKVTVAIEDQVAVTTVEQAFRNHTDRNLEATYLFPVPRGASVNKFTMWVDGKETTGELLDAKKAHQVYTDIVRRTQDPGLLEYLGNDLMRLKVFPVLPRKDQKVRISFTSVAPMEQGVVEYVYPLRTDGKATRTLEEFSVKLTIKSQHPVQSVYSPTHAIDLKRKGDNEVAVEFEKSQALLDKDFQLFYGLGKQEIGLTPLTYRPVTGDDGYFMLLISPQIGAMKATRVPRDLVLVLDTSGSMSDLKMSQAKKALKHLLSNLDEGDRFGLIGFASTVHNYESKLLSANSEQLERARKWVDDLRAGGGTAIQPALDAALDMRTKDPGRSFTIAFFTDGMPTIDERDPAKIVKNVTARADKSENVRIFTFGVGDDVNATMLDQLADATRAVSTYVRPAEDIETKAAALNAKISHPVMTNVKLTTTNVKLSEMYPPKLPDLFHGGQLVVIGRYTGQGASAVKLTGMVGAEERELVYELTFPVKAEANGFVEHLWARRKVGYLLDQIRASGESKEVVEEVTTLAKKYGIATPYTSYLVVPDAPLPVIRHERDRFVPLGGLDPSNGPQGAAGASTGTGISGAGGPGNLSGNGGIGGIGGGFGGGFRPPGLVPAPRPGALRPTTVTASPKTVTDYAREQAAKPEAKGNLGAARGTEQDRLLEGELRNLPADKRDAVYADALKKAQSESKTFKDAADNYSARRLQQNQQGTLGVDLSLSSNALREQNRLTATANQQVGGRNCVEIGGVWIDDKFTAQTKTVAVKAQSDAYFRILEKQPQMKDVFRLGNHLVWLTPSGTGLVIDANDGKDKLTDAEIDALFAAAKK</sequence>
<dbReference type="RefSeq" id="WP_088252384.1">
    <property type="nucleotide sequence ID" value="NZ_NIDE01000001.1"/>
</dbReference>
<dbReference type="PROSITE" id="PS51468">
    <property type="entry name" value="VIT"/>
    <property type="match status" value="1"/>
</dbReference>
<feature type="domain" description="VIT" evidence="4">
    <location>
        <begin position="20"/>
        <end position="148"/>
    </location>
</feature>
<evidence type="ECO:0000259" key="4">
    <source>
        <dbReference type="PROSITE" id="PS51468"/>
    </source>
</evidence>
<keyword evidence="2" id="KW-0732">Signal</keyword>
<dbReference type="PROSITE" id="PS50234">
    <property type="entry name" value="VWFA"/>
    <property type="match status" value="1"/>
</dbReference>
<keyword evidence="6" id="KW-1185">Reference proteome</keyword>
<dbReference type="EMBL" id="NIDE01000001">
    <property type="protein sequence ID" value="OWK47257.1"/>
    <property type="molecule type" value="Genomic_DNA"/>
</dbReference>
<dbReference type="OrthoDB" id="9784383at2"/>
<gene>
    <name evidence="5" type="ORF">FRUB_00956</name>
</gene>
<evidence type="ECO:0000313" key="5">
    <source>
        <dbReference type="EMBL" id="OWK47257.1"/>
    </source>
</evidence>
<feature type="region of interest" description="Disordered" evidence="1">
    <location>
        <begin position="638"/>
        <end position="662"/>
    </location>
</feature>
<evidence type="ECO:0000256" key="1">
    <source>
        <dbReference type="SAM" id="MobiDB-lite"/>
    </source>
</evidence>
<feature type="signal peptide" evidence="2">
    <location>
        <begin position="1"/>
        <end position="20"/>
    </location>
</feature>
<dbReference type="SMART" id="SM00609">
    <property type="entry name" value="VIT"/>
    <property type="match status" value="1"/>
</dbReference>
<reference evidence="6" key="1">
    <citation type="submission" date="2017-06" db="EMBL/GenBank/DDBJ databases">
        <title>Genome analysis of Fimbriiglobus ruber SP5, the first member of the order Planctomycetales with confirmed chitinolytic capability.</title>
        <authorList>
            <person name="Ravin N.V."/>
            <person name="Rakitin A.L."/>
            <person name="Ivanova A.A."/>
            <person name="Beletsky A.V."/>
            <person name="Kulichevskaya I.S."/>
            <person name="Mardanov A.V."/>
            <person name="Dedysh S.N."/>
        </authorList>
    </citation>
    <scope>NUCLEOTIDE SEQUENCE [LARGE SCALE GENOMIC DNA]</scope>
    <source>
        <strain evidence="6">SP5</strain>
    </source>
</reference>
<dbReference type="InterPro" id="IPR036465">
    <property type="entry name" value="vWFA_dom_sf"/>
</dbReference>
<evidence type="ECO:0008006" key="7">
    <source>
        <dbReference type="Google" id="ProtNLM"/>
    </source>
</evidence>
<evidence type="ECO:0000256" key="2">
    <source>
        <dbReference type="SAM" id="SignalP"/>
    </source>
</evidence>
<dbReference type="Gene3D" id="3.40.50.410">
    <property type="entry name" value="von Willebrand factor, type A domain"/>
    <property type="match status" value="1"/>
</dbReference>
<feature type="compositionally biased region" description="Low complexity" evidence="1">
    <location>
        <begin position="599"/>
        <end position="610"/>
    </location>
</feature>
<feature type="chain" id="PRO_5013347725" description="von Willebrand factor type A domain protein" evidence="2">
    <location>
        <begin position="21"/>
        <end position="856"/>
    </location>
</feature>
<organism evidence="5 6">
    <name type="scientific">Fimbriiglobus ruber</name>
    <dbReference type="NCBI Taxonomy" id="1908690"/>
    <lineage>
        <taxon>Bacteria</taxon>
        <taxon>Pseudomonadati</taxon>
        <taxon>Planctomycetota</taxon>
        <taxon>Planctomycetia</taxon>
        <taxon>Gemmatales</taxon>
        <taxon>Gemmataceae</taxon>
        <taxon>Fimbriiglobus</taxon>
    </lineage>
</organism>
<dbReference type="Pfam" id="PF00092">
    <property type="entry name" value="VWA"/>
    <property type="match status" value="1"/>
</dbReference>
<accession>A0A225EG97</accession>
<comment type="caution">
    <text evidence="5">The sequence shown here is derived from an EMBL/GenBank/DDBJ whole genome shotgun (WGS) entry which is preliminary data.</text>
</comment>
<dbReference type="InterPro" id="IPR002035">
    <property type="entry name" value="VWF_A"/>
</dbReference>
<dbReference type="PANTHER" id="PTHR45737">
    <property type="entry name" value="VON WILLEBRAND FACTOR A DOMAIN-CONTAINING PROTEIN 5A"/>
    <property type="match status" value="1"/>
</dbReference>
<name>A0A225EG97_9BACT</name>
<dbReference type="SMART" id="SM00327">
    <property type="entry name" value="VWA"/>
    <property type="match status" value="1"/>
</dbReference>
<dbReference type="Pfam" id="PF08487">
    <property type="entry name" value="VIT"/>
    <property type="match status" value="1"/>
</dbReference>
<protein>
    <recommendedName>
        <fullName evidence="7">von Willebrand factor type A domain protein</fullName>
    </recommendedName>
</protein>
<dbReference type="SUPFAM" id="SSF53300">
    <property type="entry name" value="vWA-like"/>
    <property type="match status" value="1"/>
</dbReference>
<evidence type="ECO:0000259" key="3">
    <source>
        <dbReference type="PROSITE" id="PS50234"/>
    </source>
</evidence>
<dbReference type="Proteomes" id="UP000214646">
    <property type="component" value="Unassembled WGS sequence"/>
</dbReference>
<dbReference type="InterPro" id="IPR013694">
    <property type="entry name" value="VIT"/>
</dbReference>
<dbReference type="AlphaFoldDB" id="A0A225EG97"/>